<keyword evidence="5" id="KW-1003">Cell membrane</keyword>
<evidence type="ECO:0000256" key="6">
    <source>
        <dbReference type="ARBA" id="ARBA00022679"/>
    </source>
</evidence>
<evidence type="ECO:0000256" key="4">
    <source>
        <dbReference type="ARBA" id="ARBA00005189"/>
    </source>
</evidence>
<keyword evidence="10" id="KW-0472">Membrane</keyword>
<evidence type="ECO:0000256" key="1">
    <source>
        <dbReference type="ARBA" id="ARBA00004162"/>
    </source>
</evidence>
<dbReference type="GeneID" id="104604016"/>
<keyword evidence="7" id="KW-0812">Transmembrane</keyword>
<evidence type="ECO:0000256" key="8">
    <source>
        <dbReference type="ARBA" id="ARBA00022824"/>
    </source>
</evidence>
<evidence type="ECO:0000256" key="11">
    <source>
        <dbReference type="ARBA" id="ARBA00023315"/>
    </source>
</evidence>
<dbReference type="FunCoup" id="A0A1U8ATQ9">
    <property type="interactions" value="8"/>
</dbReference>
<comment type="pathway">
    <text evidence="3">Glycerolipid metabolism; triacylglycerol biosynthesis.</text>
</comment>
<dbReference type="PANTHER" id="PTHR31650:SF1">
    <property type="entry name" value="WAX ESTER SYNTHASE_DIACYLGLYCEROL ACYLTRANSFERASE 4-RELATED"/>
    <property type="match status" value="1"/>
</dbReference>
<keyword evidence="11" id="KW-0012">Acyltransferase</keyword>
<evidence type="ECO:0000256" key="5">
    <source>
        <dbReference type="ARBA" id="ARBA00022475"/>
    </source>
</evidence>
<comment type="subcellular location">
    <subcellularLocation>
        <location evidence="1">Cell membrane</location>
        <topology evidence="1">Single-pass membrane protein</topology>
    </subcellularLocation>
    <subcellularLocation>
        <location evidence="2">Endoplasmic reticulum membrane</location>
        <topology evidence="2">Single-pass membrane protein</topology>
    </subcellularLocation>
</comment>
<dbReference type="OMA" id="FNCYIIS"/>
<dbReference type="InterPro" id="IPR004255">
    <property type="entry name" value="O-acyltransferase_WSD1_N"/>
</dbReference>
<reference evidence="18" key="1">
    <citation type="submission" date="2025-08" db="UniProtKB">
        <authorList>
            <consortium name="RefSeq"/>
        </authorList>
    </citation>
    <scope>IDENTIFICATION</scope>
</reference>
<evidence type="ECO:0000256" key="10">
    <source>
        <dbReference type="ARBA" id="ARBA00023136"/>
    </source>
</evidence>
<evidence type="ECO:0000259" key="16">
    <source>
        <dbReference type="Pfam" id="PF06974"/>
    </source>
</evidence>
<evidence type="ECO:0000256" key="7">
    <source>
        <dbReference type="ARBA" id="ARBA00022692"/>
    </source>
</evidence>
<dbReference type="AlphaFoldDB" id="A0A1U8ATQ9"/>
<keyword evidence="9" id="KW-1133">Transmembrane helix</keyword>
<evidence type="ECO:0000256" key="3">
    <source>
        <dbReference type="ARBA" id="ARBA00004771"/>
    </source>
</evidence>
<keyword evidence="8" id="KW-0256">Endoplasmic reticulum</keyword>
<dbReference type="InterPro" id="IPR045034">
    <property type="entry name" value="O-acyltransferase_WSD1-like"/>
</dbReference>
<evidence type="ECO:0000259" key="15">
    <source>
        <dbReference type="Pfam" id="PF03007"/>
    </source>
</evidence>
<dbReference type="GO" id="GO:0005789">
    <property type="term" value="C:endoplasmic reticulum membrane"/>
    <property type="evidence" value="ECO:0007669"/>
    <property type="project" value="UniProtKB-SubCell"/>
</dbReference>
<dbReference type="Proteomes" id="UP000189703">
    <property type="component" value="Unplaced"/>
</dbReference>
<dbReference type="UniPathway" id="UPA00282"/>
<comment type="catalytic activity">
    <reaction evidence="14">
        <text>an acyl-CoA + a 1,2-diacyl-sn-glycerol = a triacyl-sn-glycerol + CoA</text>
        <dbReference type="Rhea" id="RHEA:10868"/>
        <dbReference type="ChEBI" id="CHEBI:17815"/>
        <dbReference type="ChEBI" id="CHEBI:57287"/>
        <dbReference type="ChEBI" id="CHEBI:58342"/>
        <dbReference type="ChEBI" id="CHEBI:64615"/>
        <dbReference type="EC" id="2.3.1.20"/>
    </reaction>
</comment>
<evidence type="ECO:0000256" key="12">
    <source>
        <dbReference type="ARBA" id="ARBA00024360"/>
    </source>
</evidence>
<dbReference type="Pfam" id="PF06974">
    <property type="entry name" value="WS_DGAT_C"/>
    <property type="match status" value="1"/>
</dbReference>
<dbReference type="GO" id="GO:0019432">
    <property type="term" value="P:triglyceride biosynthetic process"/>
    <property type="evidence" value="ECO:0000318"/>
    <property type="project" value="GO_Central"/>
</dbReference>
<dbReference type="PANTHER" id="PTHR31650">
    <property type="entry name" value="O-ACYLTRANSFERASE (WSD1-LIKE) FAMILY PROTEIN"/>
    <property type="match status" value="1"/>
</dbReference>
<evidence type="ECO:0000256" key="14">
    <source>
        <dbReference type="ARBA" id="ARBA00048109"/>
    </source>
</evidence>
<feature type="domain" description="O-acyltransferase WSD1 C-terminal" evidence="16">
    <location>
        <begin position="356"/>
        <end position="500"/>
    </location>
</feature>
<dbReference type="GO" id="GO:0004144">
    <property type="term" value="F:diacylglycerol O-acyltransferase activity"/>
    <property type="evidence" value="ECO:0007669"/>
    <property type="project" value="UniProtKB-EC"/>
</dbReference>
<dbReference type="GO" id="GO:0008374">
    <property type="term" value="F:O-acyltransferase activity"/>
    <property type="evidence" value="ECO:0000318"/>
    <property type="project" value="GO_Central"/>
</dbReference>
<accession>A0A1U8ATQ9</accession>
<comment type="catalytic activity">
    <reaction evidence="13">
        <text>a long chain fatty alcohol + a fatty acyl-CoA = a long-chain alcohol wax ester + CoA</text>
        <dbReference type="Rhea" id="RHEA:38443"/>
        <dbReference type="ChEBI" id="CHEBI:17135"/>
        <dbReference type="ChEBI" id="CHEBI:57287"/>
        <dbReference type="ChEBI" id="CHEBI:77636"/>
        <dbReference type="ChEBI" id="CHEBI:235323"/>
        <dbReference type="EC" id="2.3.1.75"/>
    </reaction>
</comment>
<proteinExistence type="inferred from homology"/>
<dbReference type="Gene3D" id="3.30.559.10">
    <property type="entry name" value="Chloramphenicol acetyltransferase-like domain"/>
    <property type="match status" value="1"/>
</dbReference>
<dbReference type="RefSeq" id="XP_010266525.1">
    <property type="nucleotide sequence ID" value="XM_010268223.1"/>
</dbReference>
<evidence type="ECO:0000256" key="13">
    <source>
        <dbReference type="ARBA" id="ARBA00047604"/>
    </source>
</evidence>
<gene>
    <name evidence="18" type="primary">LOC104604016</name>
</gene>
<name>A0A1U8ATQ9_NELNU</name>
<evidence type="ECO:0000313" key="18">
    <source>
        <dbReference type="RefSeq" id="XP_010266525.1"/>
    </source>
</evidence>
<protein>
    <submittedName>
        <fullName evidence="18">O-acyltransferase WSD1-like isoform X1</fullName>
    </submittedName>
</protein>
<dbReference type="OrthoDB" id="619536at2759"/>
<dbReference type="InParanoid" id="A0A1U8ATQ9"/>
<evidence type="ECO:0000256" key="9">
    <source>
        <dbReference type="ARBA" id="ARBA00022989"/>
    </source>
</evidence>
<dbReference type="STRING" id="4432.A0A1U8ATQ9"/>
<evidence type="ECO:0000256" key="2">
    <source>
        <dbReference type="ARBA" id="ARBA00004389"/>
    </source>
</evidence>
<keyword evidence="17" id="KW-1185">Reference proteome</keyword>
<organism evidence="17 18">
    <name type="scientific">Nelumbo nucifera</name>
    <name type="common">Sacred lotus</name>
    <dbReference type="NCBI Taxonomy" id="4432"/>
    <lineage>
        <taxon>Eukaryota</taxon>
        <taxon>Viridiplantae</taxon>
        <taxon>Streptophyta</taxon>
        <taxon>Embryophyta</taxon>
        <taxon>Tracheophyta</taxon>
        <taxon>Spermatophyta</taxon>
        <taxon>Magnoliopsida</taxon>
        <taxon>Proteales</taxon>
        <taxon>Nelumbonaceae</taxon>
        <taxon>Nelumbo</taxon>
    </lineage>
</organism>
<dbReference type="GO" id="GO:0047196">
    <property type="term" value="F:long-chain-alcohol O-fatty-acyltransferase activity"/>
    <property type="evidence" value="ECO:0007669"/>
    <property type="project" value="UniProtKB-EC"/>
</dbReference>
<dbReference type="InterPro" id="IPR009721">
    <property type="entry name" value="O-acyltransferase_WSD1_C"/>
</dbReference>
<dbReference type="InterPro" id="IPR023213">
    <property type="entry name" value="CAT-like_dom_sf"/>
</dbReference>
<evidence type="ECO:0000313" key="17">
    <source>
        <dbReference type="Proteomes" id="UP000189703"/>
    </source>
</evidence>
<sequence length="507" mass="56391">MDLCGGIRSRRVALKAIVTQKTGGGGTEMSYGETTDEQPLSPAARIFREPNFNCYIIAIMGCKTKIDPDVIKAGLETTLLKHPRFSSIQQVASEGKSGEMNWVRTKVDLDNHVIVPELDPNMESLDQFLEDYVSDLTRTAIDMSKPLWELHLLNVKTSEAEAVGVFRIHHSLGDGMSLISLLLACTRKSSDGGALPTIPVQKRAATGTSGSWFLWVLSSVLAVLHLLWNSTVDIFKFLATSVFIKDTDTPLKGGRGVGFTRKRFVHRTVSLDDIKLVKNELKMTINDVVLGVTQGGLSRYLNRRYGESKMDEEATRKRNNLPKHIRLRAALLVNIRPSTGIQALADMMDNKSEAKWGNWLGYVLLPFKIALHDDPLDYVREAKATIDRKKISLESMFTFVCATIIVKSIGQKAAALLCHRILSNTTMSYSNVVGPVEEISFCGHPIVYLAPSVYGHPHALTIHFQSYMDKMTIVLAVDQDVIPDPQRLLGDLEESLKLIKNVVMSRR</sequence>
<dbReference type="eggNOG" id="ENOG502QTZ2">
    <property type="taxonomic scope" value="Eukaryota"/>
</dbReference>
<dbReference type="Pfam" id="PF03007">
    <property type="entry name" value="WS_DGAT_cat"/>
    <property type="match status" value="1"/>
</dbReference>
<keyword evidence="6" id="KW-0808">Transferase</keyword>
<comment type="pathway">
    <text evidence="4">Lipid metabolism.</text>
</comment>
<feature type="domain" description="O-acyltransferase WSD1-like N-terminal" evidence="15">
    <location>
        <begin position="89"/>
        <end position="289"/>
    </location>
</feature>
<dbReference type="SUPFAM" id="SSF52777">
    <property type="entry name" value="CoA-dependent acyltransferases"/>
    <property type="match status" value="1"/>
</dbReference>
<comment type="similarity">
    <text evidence="12">In the N-terminal section; belongs to the long-chain O-acyltransferase family.</text>
</comment>
<dbReference type="GO" id="GO:0005886">
    <property type="term" value="C:plasma membrane"/>
    <property type="evidence" value="ECO:0000318"/>
    <property type="project" value="GO_Central"/>
</dbReference>
<dbReference type="FunFam" id="3.30.559.10:FF:000033">
    <property type="entry name" value="O-acyltransferase (WSD1-like) family protein"/>
    <property type="match status" value="1"/>
</dbReference>
<dbReference type="KEGG" id="nnu:104604016"/>